<reference evidence="12 13" key="1">
    <citation type="submission" date="2018-10" db="EMBL/GenBank/DDBJ databases">
        <title>Genomic Encyclopedia of Archaeal and Bacterial Type Strains, Phase II (KMG-II): from individual species to whole genera.</title>
        <authorList>
            <person name="Goeker M."/>
        </authorList>
    </citation>
    <scope>NUCLEOTIDE SEQUENCE [LARGE SCALE GENOMIC DNA]</scope>
    <source>
        <strain evidence="12 13">DSM 25217</strain>
    </source>
</reference>
<dbReference type="GO" id="GO:0004821">
    <property type="term" value="F:histidine-tRNA ligase activity"/>
    <property type="evidence" value="ECO:0007669"/>
    <property type="project" value="TreeGrafter"/>
</dbReference>
<dbReference type="InterPro" id="IPR004517">
    <property type="entry name" value="HisZ"/>
</dbReference>
<feature type="domain" description="Aminoacyl-transfer RNA synthetases class-II family profile" evidence="11">
    <location>
        <begin position="36"/>
        <end position="206"/>
    </location>
</feature>
<comment type="subunit">
    <text evidence="4 9">Heteromultimer composed of HisG and HisZ subunits.</text>
</comment>
<evidence type="ECO:0000256" key="5">
    <source>
        <dbReference type="ARBA" id="ARBA00011738"/>
    </source>
</evidence>
<keyword evidence="7 9" id="KW-0963">Cytoplasm</keyword>
<evidence type="ECO:0000313" key="12">
    <source>
        <dbReference type="EMBL" id="RMB11843.1"/>
    </source>
</evidence>
<dbReference type="SUPFAM" id="SSF55681">
    <property type="entry name" value="Class II aaRS and biotin synthetases"/>
    <property type="match status" value="1"/>
</dbReference>
<dbReference type="EMBL" id="REFR01000009">
    <property type="protein sequence ID" value="RMB11843.1"/>
    <property type="molecule type" value="Genomic_DNA"/>
</dbReference>
<evidence type="ECO:0000256" key="9">
    <source>
        <dbReference type="HAMAP-Rule" id="MF_00125"/>
    </source>
</evidence>
<dbReference type="InterPro" id="IPR041715">
    <property type="entry name" value="HisRS-like_core"/>
</dbReference>
<dbReference type="GO" id="GO:0000105">
    <property type="term" value="P:L-histidine biosynthetic process"/>
    <property type="evidence" value="ECO:0007669"/>
    <property type="project" value="UniProtKB-UniRule"/>
</dbReference>
<comment type="subcellular location">
    <subcellularLocation>
        <location evidence="1 9">Cytoplasm</location>
    </subcellularLocation>
</comment>
<dbReference type="OrthoDB" id="9769617at2"/>
<dbReference type="InterPro" id="IPR045864">
    <property type="entry name" value="aa-tRNA-synth_II/BPL/LPL"/>
</dbReference>
<dbReference type="PANTHER" id="PTHR43707">
    <property type="entry name" value="HISTIDYL-TRNA SYNTHETASE"/>
    <property type="match status" value="1"/>
</dbReference>
<evidence type="ECO:0000256" key="3">
    <source>
        <dbReference type="ARBA" id="ARBA00005539"/>
    </source>
</evidence>
<comment type="pathway">
    <text evidence="2 9">Amino-acid biosynthesis; L-histidine biosynthesis; L-histidine from 5-phospho-alpha-D-ribose 1-diphosphate: step 1/9.</text>
</comment>
<dbReference type="InterPro" id="IPR004516">
    <property type="entry name" value="HisRS/HisZ"/>
</dbReference>
<evidence type="ECO:0000256" key="10">
    <source>
        <dbReference type="PIRSR" id="PIRSR001549-1"/>
    </source>
</evidence>
<dbReference type="InterPro" id="IPR006195">
    <property type="entry name" value="aa-tRNA-synth_II"/>
</dbReference>
<evidence type="ECO:0000313" key="13">
    <source>
        <dbReference type="Proteomes" id="UP000271227"/>
    </source>
</evidence>
<dbReference type="AlphaFoldDB" id="A0A3M0D6E0"/>
<dbReference type="GO" id="GO:0016757">
    <property type="term" value="F:glycosyltransferase activity"/>
    <property type="evidence" value="ECO:0007669"/>
    <property type="project" value="UniProtKB-KW"/>
</dbReference>
<dbReference type="Proteomes" id="UP000271227">
    <property type="component" value="Unassembled WGS sequence"/>
</dbReference>
<gene>
    <name evidence="9" type="primary">hisZ</name>
    <name evidence="12" type="ORF">BXY39_0328</name>
</gene>
<dbReference type="PANTHER" id="PTHR43707:SF1">
    <property type="entry name" value="HISTIDINE--TRNA LIGASE, MITOCHONDRIAL-RELATED"/>
    <property type="match status" value="1"/>
</dbReference>
<dbReference type="GO" id="GO:0005737">
    <property type="term" value="C:cytoplasm"/>
    <property type="evidence" value="ECO:0007669"/>
    <property type="project" value="UniProtKB-SubCell"/>
</dbReference>
<evidence type="ECO:0000256" key="2">
    <source>
        <dbReference type="ARBA" id="ARBA00004667"/>
    </source>
</evidence>
<feature type="binding site" evidence="10">
    <location>
        <position position="123"/>
    </location>
    <ligand>
        <name>L-histidine</name>
        <dbReference type="ChEBI" id="CHEBI:57595"/>
    </ligand>
</feature>
<feature type="binding site" evidence="10">
    <location>
        <begin position="93"/>
        <end position="95"/>
    </location>
    <ligand>
        <name>L-histidine</name>
        <dbReference type="ChEBI" id="CHEBI:57595"/>
    </ligand>
</feature>
<dbReference type="RefSeq" id="WP_121937079.1">
    <property type="nucleotide sequence ID" value="NZ_REFR01000009.1"/>
</dbReference>
<dbReference type="GO" id="GO:0006427">
    <property type="term" value="P:histidyl-tRNA aminoacylation"/>
    <property type="evidence" value="ECO:0007669"/>
    <property type="project" value="TreeGrafter"/>
</dbReference>
<keyword evidence="9" id="KW-0028">Amino-acid biosynthesis</keyword>
<evidence type="ECO:0000256" key="8">
    <source>
        <dbReference type="ARBA" id="ARBA00025246"/>
    </source>
</evidence>
<comment type="similarity">
    <text evidence="3 9">Belongs to the class-II aminoacyl-tRNA synthetase family. HisZ subfamily.</text>
</comment>
<dbReference type="Pfam" id="PF13393">
    <property type="entry name" value="tRNA-synt_His"/>
    <property type="match status" value="1"/>
</dbReference>
<dbReference type="PIRSF" id="PIRSF001549">
    <property type="entry name" value="His-tRNA_synth"/>
    <property type="match status" value="1"/>
</dbReference>
<feature type="binding site" evidence="10">
    <location>
        <position position="141"/>
    </location>
    <ligand>
        <name>L-histidine</name>
        <dbReference type="ChEBI" id="CHEBI:57595"/>
    </ligand>
</feature>
<dbReference type="HAMAP" id="MF_00125">
    <property type="entry name" value="HisZ"/>
    <property type="match status" value="1"/>
</dbReference>
<keyword evidence="12" id="KW-0328">Glycosyltransferase</keyword>
<keyword evidence="9" id="KW-0368">Histidine biosynthesis</keyword>
<dbReference type="UniPathway" id="UPA00031">
    <property type="reaction ID" value="UER00006"/>
</dbReference>
<dbReference type="InParanoid" id="A0A3M0D6E0"/>
<evidence type="ECO:0000256" key="7">
    <source>
        <dbReference type="ARBA" id="ARBA00022490"/>
    </source>
</evidence>
<dbReference type="PROSITE" id="PS50862">
    <property type="entry name" value="AA_TRNA_LIGASE_II"/>
    <property type="match status" value="1"/>
</dbReference>
<proteinExistence type="inferred from homology"/>
<evidence type="ECO:0000256" key="6">
    <source>
        <dbReference type="ARBA" id="ARBA00020397"/>
    </source>
</evidence>
<comment type="miscellaneous">
    <text evidence="9">This function is generally fulfilled by the C-terminal part of HisG, which is missing in some bacteria such as this one.</text>
</comment>
<comment type="subunit">
    <text evidence="5">Homodimer.</text>
</comment>
<accession>A0A3M0D6E0</accession>
<name>A0A3M0D6E0_9PROT</name>
<feature type="binding site" evidence="10">
    <location>
        <position position="137"/>
    </location>
    <ligand>
        <name>L-histidine</name>
        <dbReference type="ChEBI" id="CHEBI:57595"/>
    </ligand>
</feature>
<keyword evidence="12" id="KW-0808">Transferase</keyword>
<keyword evidence="13" id="KW-1185">Reference proteome</keyword>
<sequence length="391" mass="42028">MIKSMAKNAAGHYARRALLPEGFRDQLAPRAEQEGRLVSALMETFLAYGYDRVAPPLVEYEDSILFGPGAVRAATMFRLMDPDTQRPMALRGDITGQMSRLAATRLKSAPRPLRLAYAGNVLRTKGSQVRPTRQFIQAGVELIGSASLEAEVEVIALAVASLKKVGIAGLSLDLTLAPLVGLLVDRLDLDAEDRLSLIKALDAKDVGGLSVVPEHSRDMFTRLIGCTGPADTVLPQLRELALSGAAGQLVARLGRLIDALDRRLDDVRLTVDPCETHGFEYKSGIGFALFSASAQGELARGGRYLIDGGDDGFEESTGFSVYLDSLMASVRPADRAEKIFLPFGTGTDIGAALREDGHRTVAGLTEVSEPGQEARRLGCSHIWRDGTVRAL</sequence>
<protein>
    <recommendedName>
        <fullName evidence="6 9">ATP phosphoribosyltransferase regulatory subunit</fullName>
    </recommendedName>
</protein>
<organism evidence="12 13">
    <name type="scientific">Eilatimonas milleporae</name>
    <dbReference type="NCBI Taxonomy" id="911205"/>
    <lineage>
        <taxon>Bacteria</taxon>
        <taxon>Pseudomonadati</taxon>
        <taxon>Pseudomonadota</taxon>
        <taxon>Alphaproteobacteria</taxon>
        <taxon>Kordiimonadales</taxon>
        <taxon>Kordiimonadaceae</taxon>
        <taxon>Eilatimonas</taxon>
    </lineage>
</organism>
<comment type="function">
    <text evidence="8 9">Required for the first step of histidine biosynthesis. May allow the feedback regulation of ATP phosphoribosyltransferase activity by histidine.</text>
</comment>
<evidence type="ECO:0000256" key="1">
    <source>
        <dbReference type="ARBA" id="ARBA00004496"/>
    </source>
</evidence>
<comment type="caution">
    <text evidence="12">The sequence shown here is derived from an EMBL/GenBank/DDBJ whole genome shotgun (WGS) entry which is preliminary data.</text>
</comment>
<evidence type="ECO:0000259" key="11">
    <source>
        <dbReference type="PROSITE" id="PS50862"/>
    </source>
</evidence>
<evidence type="ECO:0000256" key="4">
    <source>
        <dbReference type="ARBA" id="ARBA00011496"/>
    </source>
</evidence>
<dbReference type="Gene3D" id="3.30.930.10">
    <property type="entry name" value="Bira Bifunctional Protein, Domain 2"/>
    <property type="match status" value="1"/>
</dbReference>